<dbReference type="EMBL" id="BPFZ01000004">
    <property type="protein sequence ID" value="GIU66682.1"/>
    <property type="molecule type" value="Genomic_DNA"/>
</dbReference>
<dbReference type="RefSeq" id="WP_284359305.1">
    <property type="nucleotide sequence ID" value="NZ_BPFZ01000004.1"/>
</dbReference>
<evidence type="ECO:0000313" key="2">
    <source>
        <dbReference type="Proteomes" id="UP001161064"/>
    </source>
</evidence>
<name>A0ABQ4PUI8_9PROT</name>
<proteinExistence type="predicted"/>
<sequence length="116" mass="13338">MTDMHLHHLHPDFWMPAWPELLKRRCHVTTCTIDIEHSEDSLHAHVSLDDGSILGPGDKMLVQGPPIRLSFGEKCTISRPVSIERAFPLERLWIQLTSYFELSELYDVSFTSGRLP</sequence>
<organism evidence="1 2">
    <name type="scientific">Candidatus Phycosocius spiralis</name>
    <dbReference type="NCBI Taxonomy" id="2815099"/>
    <lineage>
        <taxon>Bacteria</taxon>
        <taxon>Pseudomonadati</taxon>
        <taxon>Pseudomonadota</taxon>
        <taxon>Alphaproteobacteria</taxon>
        <taxon>Caulobacterales</taxon>
        <taxon>Caulobacterales incertae sedis</taxon>
        <taxon>Candidatus Phycosocius</taxon>
    </lineage>
</organism>
<comment type="caution">
    <text evidence="1">The sequence shown here is derived from an EMBL/GenBank/DDBJ whole genome shotgun (WGS) entry which is preliminary data.</text>
</comment>
<reference evidence="1" key="1">
    <citation type="submission" date="2021-05" db="EMBL/GenBank/DDBJ databases">
        <authorList>
            <person name="Tanabe Y."/>
        </authorList>
    </citation>
    <scope>NUCLEOTIDE SEQUENCE</scope>
    <source>
        <strain evidence="1">BOTRYCO-1</strain>
    </source>
</reference>
<evidence type="ECO:0000313" key="1">
    <source>
        <dbReference type="EMBL" id="GIU66682.1"/>
    </source>
</evidence>
<dbReference type="Proteomes" id="UP001161064">
    <property type="component" value="Unassembled WGS sequence"/>
</dbReference>
<protein>
    <submittedName>
        <fullName evidence="1">Uncharacterized protein</fullName>
    </submittedName>
</protein>
<gene>
    <name evidence="1" type="ORF">PsB1_0836</name>
</gene>
<accession>A0ABQ4PUI8</accession>
<reference evidence="1" key="2">
    <citation type="journal article" date="2023" name="ISME Commun">
        <title>Characterization of a bloom-associated alphaproteobacterial lineage, 'Candidatus Phycosocius': insights into freshwater algal-bacterial interactions.</title>
        <authorList>
            <person name="Tanabe Y."/>
            <person name="Yamaguchi H."/>
            <person name="Yoshida M."/>
            <person name="Kai A."/>
            <person name="Okazaki Y."/>
        </authorList>
    </citation>
    <scope>NUCLEOTIDE SEQUENCE</scope>
    <source>
        <strain evidence="1">BOTRYCO-1</strain>
    </source>
</reference>
<keyword evidence="2" id="KW-1185">Reference proteome</keyword>